<evidence type="ECO:0000313" key="3">
    <source>
        <dbReference type="EMBL" id="OEJ89481.1"/>
    </source>
</evidence>
<dbReference type="OrthoDB" id="10615470at2759"/>
<protein>
    <submittedName>
        <fullName evidence="3">Uncharacterized protein</fullName>
    </submittedName>
</protein>
<evidence type="ECO:0000313" key="4">
    <source>
        <dbReference type="Proteomes" id="UP000095358"/>
    </source>
</evidence>
<gene>
    <name evidence="3" type="ORF">AWRI3580_g2216</name>
</gene>
<evidence type="ECO:0000256" key="1">
    <source>
        <dbReference type="SAM" id="MobiDB-lite"/>
    </source>
</evidence>
<reference evidence="4" key="1">
    <citation type="journal article" date="2016" name="Genome Announc.">
        <title>Genome sequences of three species of Hanseniaspora isolated from spontaneous wine fermentations.</title>
        <authorList>
            <person name="Sternes P.R."/>
            <person name="Lee D."/>
            <person name="Kutyna D.R."/>
            <person name="Borneman A.R."/>
        </authorList>
    </citation>
    <scope>NUCLEOTIDE SEQUENCE [LARGE SCALE GENOMIC DNA]</scope>
    <source>
        <strain evidence="4">AWRI3580</strain>
    </source>
</reference>
<name>A0A1E5RRJ5_HANUV</name>
<feature type="compositionally biased region" description="Basic and acidic residues" evidence="1">
    <location>
        <begin position="111"/>
        <end position="128"/>
    </location>
</feature>
<dbReference type="Proteomes" id="UP000095358">
    <property type="component" value="Unassembled WGS sequence"/>
</dbReference>
<evidence type="ECO:0000256" key="2">
    <source>
        <dbReference type="SAM" id="Phobius"/>
    </source>
</evidence>
<dbReference type="AlphaFoldDB" id="A0A1E5RRJ5"/>
<dbReference type="EMBL" id="LPNN01000004">
    <property type="protein sequence ID" value="OEJ89481.1"/>
    <property type="molecule type" value="Genomic_DNA"/>
</dbReference>
<keyword evidence="2" id="KW-0812">Transmembrane</keyword>
<proteinExistence type="predicted"/>
<sequence>MMCLFGESLVLEEYKPIDITEEKYINTRKKQKLYVFNKNNPFDESISWNELNKHYKNGTLDYDYKIKYPPVVTYLQNTNPEIKLNFDDDIEKFSSSKAQIKNVLFEDSPQKHSVSLEHKDPHDSETSKMKPKSFDFSTFNNKHPKLYNFRLPKISKPEQIPLNPFSSYKKTFYLATAGTALLSTGALLGTVTMFPPLIPILLTYLLPISVISSSITLFKAKRTVKKRKLKIILKVQKFKIKSPSSKFYGLFESKRL</sequence>
<comment type="caution">
    <text evidence="3">The sequence shown here is derived from an EMBL/GenBank/DDBJ whole genome shotgun (WGS) entry which is preliminary data.</text>
</comment>
<feature type="transmembrane region" description="Helical" evidence="2">
    <location>
        <begin position="197"/>
        <end position="218"/>
    </location>
</feature>
<accession>A0A1E5RRJ5</accession>
<dbReference type="VEuPathDB" id="FungiDB:AWRI3580_g2216"/>
<keyword evidence="2" id="KW-0472">Membrane</keyword>
<feature type="transmembrane region" description="Helical" evidence="2">
    <location>
        <begin position="172"/>
        <end position="191"/>
    </location>
</feature>
<keyword evidence="2" id="KW-1133">Transmembrane helix</keyword>
<keyword evidence="4" id="KW-1185">Reference proteome</keyword>
<organism evidence="3 4">
    <name type="scientific">Hanseniaspora uvarum</name>
    <name type="common">Yeast</name>
    <name type="synonym">Kloeckera apiculata</name>
    <dbReference type="NCBI Taxonomy" id="29833"/>
    <lineage>
        <taxon>Eukaryota</taxon>
        <taxon>Fungi</taxon>
        <taxon>Dikarya</taxon>
        <taxon>Ascomycota</taxon>
        <taxon>Saccharomycotina</taxon>
        <taxon>Saccharomycetes</taxon>
        <taxon>Saccharomycodales</taxon>
        <taxon>Saccharomycodaceae</taxon>
        <taxon>Hanseniaspora</taxon>
    </lineage>
</organism>
<feature type="region of interest" description="Disordered" evidence="1">
    <location>
        <begin position="111"/>
        <end position="130"/>
    </location>
</feature>